<name>A0A8J5CXY1_CHIOP</name>
<evidence type="ECO:0000256" key="2">
    <source>
        <dbReference type="ARBA" id="ARBA00023125"/>
    </source>
</evidence>
<evidence type="ECO:0000256" key="1">
    <source>
        <dbReference type="ARBA" id="ARBA00004123"/>
    </source>
</evidence>
<sequence>MDIRKTMRHGKSEDLDKALMQWLRQRRNDGMKVSGDMMMTQAKIFHEELKLEHESLMFREADLDDINADFDGFRVSDNSKHIRELMDYAKGFSHPIAQALDLDDVAEWMTVDDDAPVIQNLTTEEIVNMVTNPAQAEEDSDEDDVYEPKERTSIGKLLELGNDYVAGLEQYPFISEQDIMYMFNIQAKIMNAKPLYMKQKSIRSYFKQQRMQQHSTLQNPLPSSSSTPDILPVELDSDE</sequence>
<dbReference type="GO" id="GO:0005634">
    <property type="term" value="C:nucleus"/>
    <property type="evidence" value="ECO:0007669"/>
    <property type="project" value="UniProtKB-SubCell"/>
</dbReference>
<evidence type="ECO:0000313" key="5">
    <source>
        <dbReference type="EMBL" id="KAG0722327.1"/>
    </source>
</evidence>
<proteinExistence type="predicted"/>
<keyword evidence="6" id="KW-1185">Reference proteome</keyword>
<evidence type="ECO:0000259" key="4">
    <source>
        <dbReference type="Pfam" id="PF03221"/>
    </source>
</evidence>
<evidence type="ECO:0000256" key="3">
    <source>
        <dbReference type="SAM" id="MobiDB-lite"/>
    </source>
</evidence>
<feature type="domain" description="HTH CENPB-type" evidence="4">
    <location>
        <begin position="13"/>
        <end position="48"/>
    </location>
</feature>
<accession>A0A8J5CXY1</accession>
<comment type="caution">
    <text evidence="5">The sequence shown here is derived from an EMBL/GenBank/DDBJ whole genome shotgun (WGS) entry which is preliminary data.</text>
</comment>
<dbReference type="InterPro" id="IPR006600">
    <property type="entry name" value="HTH_CenpB_DNA-bd_dom"/>
</dbReference>
<dbReference type="OrthoDB" id="8030428at2759"/>
<feature type="compositionally biased region" description="Polar residues" evidence="3">
    <location>
        <begin position="209"/>
        <end position="228"/>
    </location>
</feature>
<dbReference type="InterPro" id="IPR009057">
    <property type="entry name" value="Homeodomain-like_sf"/>
</dbReference>
<dbReference type="EMBL" id="JACEEZ010009749">
    <property type="protein sequence ID" value="KAG0722327.1"/>
    <property type="molecule type" value="Genomic_DNA"/>
</dbReference>
<protein>
    <recommendedName>
        <fullName evidence="4">HTH CENPB-type domain-containing protein</fullName>
    </recommendedName>
</protein>
<keyword evidence="2" id="KW-0238">DNA-binding</keyword>
<organism evidence="5 6">
    <name type="scientific">Chionoecetes opilio</name>
    <name type="common">Atlantic snow crab</name>
    <name type="synonym">Cancer opilio</name>
    <dbReference type="NCBI Taxonomy" id="41210"/>
    <lineage>
        <taxon>Eukaryota</taxon>
        <taxon>Metazoa</taxon>
        <taxon>Ecdysozoa</taxon>
        <taxon>Arthropoda</taxon>
        <taxon>Crustacea</taxon>
        <taxon>Multicrustacea</taxon>
        <taxon>Malacostraca</taxon>
        <taxon>Eumalacostraca</taxon>
        <taxon>Eucarida</taxon>
        <taxon>Decapoda</taxon>
        <taxon>Pleocyemata</taxon>
        <taxon>Brachyura</taxon>
        <taxon>Eubrachyura</taxon>
        <taxon>Majoidea</taxon>
        <taxon>Majidae</taxon>
        <taxon>Chionoecetes</taxon>
    </lineage>
</organism>
<gene>
    <name evidence="5" type="ORF">GWK47_044677</name>
</gene>
<comment type="subcellular location">
    <subcellularLocation>
        <location evidence="1">Nucleus</location>
    </subcellularLocation>
</comment>
<dbReference type="SUPFAM" id="SSF46689">
    <property type="entry name" value="Homeodomain-like"/>
    <property type="match status" value="1"/>
</dbReference>
<dbReference type="GO" id="GO:0003677">
    <property type="term" value="F:DNA binding"/>
    <property type="evidence" value="ECO:0007669"/>
    <property type="project" value="UniProtKB-KW"/>
</dbReference>
<evidence type="ECO:0000313" key="6">
    <source>
        <dbReference type="Proteomes" id="UP000770661"/>
    </source>
</evidence>
<reference evidence="5" key="1">
    <citation type="submission" date="2020-07" db="EMBL/GenBank/DDBJ databases">
        <title>The High-quality genome of the commercially important snow crab, Chionoecetes opilio.</title>
        <authorList>
            <person name="Jeong J.-H."/>
            <person name="Ryu S."/>
        </authorList>
    </citation>
    <scope>NUCLEOTIDE SEQUENCE</scope>
    <source>
        <strain evidence="5">MADBK_172401_WGS</strain>
        <tissue evidence="5">Digestive gland</tissue>
    </source>
</reference>
<dbReference type="AlphaFoldDB" id="A0A8J5CXY1"/>
<dbReference type="Pfam" id="PF03221">
    <property type="entry name" value="HTH_Tnp_Tc5"/>
    <property type="match status" value="1"/>
</dbReference>
<dbReference type="Gene3D" id="1.10.10.60">
    <property type="entry name" value="Homeodomain-like"/>
    <property type="match status" value="1"/>
</dbReference>
<feature type="region of interest" description="Disordered" evidence="3">
    <location>
        <begin position="209"/>
        <end position="239"/>
    </location>
</feature>
<dbReference type="Proteomes" id="UP000770661">
    <property type="component" value="Unassembled WGS sequence"/>
</dbReference>